<keyword evidence="12" id="KW-1185">Reference proteome</keyword>
<dbReference type="GO" id="GO:0004497">
    <property type="term" value="F:monooxygenase activity"/>
    <property type="evidence" value="ECO:0007669"/>
    <property type="project" value="UniProtKB-KW"/>
</dbReference>
<evidence type="ECO:0000256" key="7">
    <source>
        <dbReference type="ARBA" id="ARBA00023004"/>
    </source>
</evidence>
<dbReference type="EMBL" id="KN840466">
    <property type="protein sequence ID" value="KIP09454.1"/>
    <property type="molecule type" value="Genomic_DNA"/>
</dbReference>
<evidence type="ECO:0000313" key="11">
    <source>
        <dbReference type="EMBL" id="KIP09454.1"/>
    </source>
</evidence>
<dbReference type="STRING" id="745531.A0A0C3NVP0"/>
<dbReference type="InterPro" id="IPR036396">
    <property type="entry name" value="Cyt_P450_sf"/>
</dbReference>
<dbReference type="GO" id="GO:0020037">
    <property type="term" value="F:heme binding"/>
    <property type="evidence" value="ECO:0007669"/>
    <property type="project" value="InterPro"/>
</dbReference>
<keyword evidence="5 9" id="KW-0479">Metal-binding</keyword>
<feature type="binding site" description="axial binding residue" evidence="9">
    <location>
        <position position="433"/>
    </location>
    <ligand>
        <name>heme</name>
        <dbReference type="ChEBI" id="CHEBI:30413"/>
    </ligand>
    <ligandPart>
        <name>Fe</name>
        <dbReference type="ChEBI" id="CHEBI:18248"/>
    </ligandPart>
</feature>
<evidence type="ECO:0000256" key="9">
    <source>
        <dbReference type="PIRSR" id="PIRSR602401-1"/>
    </source>
</evidence>
<organism evidence="11 12">
    <name type="scientific">Phlebiopsis gigantea (strain 11061_1 CR5-6)</name>
    <name type="common">White-rot fungus</name>
    <name type="synonym">Peniophora gigantea</name>
    <dbReference type="NCBI Taxonomy" id="745531"/>
    <lineage>
        <taxon>Eukaryota</taxon>
        <taxon>Fungi</taxon>
        <taxon>Dikarya</taxon>
        <taxon>Basidiomycota</taxon>
        <taxon>Agaricomycotina</taxon>
        <taxon>Agaricomycetes</taxon>
        <taxon>Polyporales</taxon>
        <taxon>Phanerochaetaceae</taxon>
        <taxon>Phlebiopsis</taxon>
    </lineage>
</organism>
<dbReference type="GO" id="GO:0016705">
    <property type="term" value="F:oxidoreductase activity, acting on paired donors, with incorporation or reduction of molecular oxygen"/>
    <property type="evidence" value="ECO:0007669"/>
    <property type="project" value="InterPro"/>
</dbReference>
<dbReference type="HOGENOM" id="CLU_001570_25_0_1"/>
<comment type="cofactor">
    <cofactor evidence="1 9">
        <name>heme</name>
        <dbReference type="ChEBI" id="CHEBI:30413"/>
    </cofactor>
</comment>
<reference evidence="11 12" key="1">
    <citation type="journal article" date="2014" name="PLoS Genet.">
        <title>Analysis of the Phlebiopsis gigantea genome, transcriptome and secretome provides insight into its pioneer colonization strategies of wood.</title>
        <authorList>
            <person name="Hori C."/>
            <person name="Ishida T."/>
            <person name="Igarashi K."/>
            <person name="Samejima M."/>
            <person name="Suzuki H."/>
            <person name="Master E."/>
            <person name="Ferreira P."/>
            <person name="Ruiz-Duenas F.J."/>
            <person name="Held B."/>
            <person name="Canessa P."/>
            <person name="Larrondo L.F."/>
            <person name="Schmoll M."/>
            <person name="Druzhinina I.S."/>
            <person name="Kubicek C.P."/>
            <person name="Gaskell J.A."/>
            <person name="Kersten P."/>
            <person name="St John F."/>
            <person name="Glasner J."/>
            <person name="Sabat G."/>
            <person name="Splinter BonDurant S."/>
            <person name="Syed K."/>
            <person name="Yadav J."/>
            <person name="Mgbeahuruike A.C."/>
            <person name="Kovalchuk A."/>
            <person name="Asiegbu F.O."/>
            <person name="Lackner G."/>
            <person name="Hoffmeister D."/>
            <person name="Rencoret J."/>
            <person name="Gutierrez A."/>
            <person name="Sun H."/>
            <person name="Lindquist E."/>
            <person name="Barry K."/>
            <person name="Riley R."/>
            <person name="Grigoriev I.V."/>
            <person name="Henrissat B."/>
            <person name="Kues U."/>
            <person name="Berka R.M."/>
            <person name="Martinez A.T."/>
            <person name="Covert S.F."/>
            <person name="Blanchette R.A."/>
            <person name="Cullen D."/>
        </authorList>
    </citation>
    <scope>NUCLEOTIDE SEQUENCE [LARGE SCALE GENOMIC DNA]</scope>
    <source>
        <strain evidence="11 12">11061_1 CR5-6</strain>
    </source>
</reference>
<proteinExistence type="inferred from homology"/>
<keyword evidence="8 10" id="KW-0503">Monooxygenase</keyword>
<dbReference type="PANTHER" id="PTHR24305:SF166">
    <property type="entry name" value="CYTOCHROME P450 12A4, MITOCHONDRIAL-RELATED"/>
    <property type="match status" value="1"/>
</dbReference>
<evidence type="ECO:0000256" key="3">
    <source>
        <dbReference type="ARBA" id="ARBA00010617"/>
    </source>
</evidence>
<evidence type="ECO:0000256" key="2">
    <source>
        <dbReference type="ARBA" id="ARBA00005179"/>
    </source>
</evidence>
<dbReference type="PRINTS" id="PR00463">
    <property type="entry name" value="EP450I"/>
</dbReference>
<comment type="similarity">
    <text evidence="3 10">Belongs to the cytochrome P450 family.</text>
</comment>
<evidence type="ECO:0000313" key="12">
    <source>
        <dbReference type="Proteomes" id="UP000053257"/>
    </source>
</evidence>
<evidence type="ECO:0000256" key="5">
    <source>
        <dbReference type="ARBA" id="ARBA00022723"/>
    </source>
</evidence>
<dbReference type="GO" id="GO:0005506">
    <property type="term" value="F:iron ion binding"/>
    <property type="evidence" value="ECO:0007669"/>
    <property type="project" value="InterPro"/>
</dbReference>
<dbReference type="OrthoDB" id="1470350at2759"/>
<name>A0A0C3NVP0_PHLG1</name>
<evidence type="ECO:0000256" key="6">
    <source>
        <dbReference type="ARBA" id="ARBA00023002"/>
    </source>
</evidence>
<evidence type="ECO:0000256" key="1">
    <source>
        <dbReference type="ARBA" id="ARBA00001971"/>
    </source>
</evidence>
<gene>
    <name evidence="11" type="ORF">PHLGIDRAFT_34464</name>
</gene>
<dbReference type="PROSITE" id="PS00086">
    <property type="entry name" value="CYTOCHROME_P450"/>
    <property type="match status" value="1"/>
</dbReference>
<keyword evidence="6 10" id="KW-0560">Oxidoreductase</keyword>
<dbReference type="Pfam" id="PF00067">
    <property type="entry name" value="p450"/>
    <property type="match status" value="2"/>
</dbReference>
<keyword evidence="4 9" id="KW-0349">Heme</keyword>
<evidence type="ECO:0000256" key="10">
    <source>
        <dbReference type="RuleBase" id="RU000461"/>
    </source>
</evidence>
<comment type="pathway">
    <text evidence="2">Secondary metabolite biosynthesis.</text>
</comment>
<dbReference type="InterPro" id="IPR050121">
    <property type="entry name" value="Cytochrome_P450_monoxygenase"/>
</dbReference>
<accession>A0A0C3NVP0</accession>
<dbReference type="InterPro" id="IPR001128">
    <property type="entry name" value="Cyt_P450"/>
</dbReference>
<evidence type="ECO:0008006" key="13">
    <source>
        <dbReference type="Google" id="ProtNLM"/>
    </source>
</evidence>
<keyword evidence="7 9" id="KW-0408">Iron</keyword>
<evidence type="ECO:0000256" key="8">
    <source>
        <dbReference type="ARBA" id="ARBA00023033"/>
    </source>
</evidence>
<dbReference type="SUPFAM" id="SSF48264">
    <property type="entry name" value="Cytochrome P450"/>
    <property type="match status" value="1"/>
</dbReference>
<dbReference type="PANTHER" id="PTHR24305">
    <property type="entry name" value="CYTOCHROME P450"/>
    <property type="match status" value="1"/>
</dbReference>
<dbReference type="InterPro" id="IPR002401">
    <property type="entry name" value="Cyt_P450_E_grp-I"/>
</dbReference>
<dbReference type="Gene3D" id="1.10.630.10">
    <property type="entry name" value="Cytochrome P450"/>
    <property type="match status" value="2"/>
</dbReference>
<evidence type="ECO:0000256" key="4">
    <source>
        <dbReference type="ARBA" id="ARBA00022617"/>
    </source>
</evidence>
<protein>
    <recommendedName>
        <fullName evidence="13">Cytochrome P450</fullName>
    </recommendedName>
</protein>
<dbReference type="Proteomes" id="UP000053257">
    <property type="component" value="Unassembled WGS sequence"/>
</dbReference>
<sequence>MNTIVLVLLASFVLFVRTRVLKYRAMIRSLQDHPGSRNLMTSMGVFGLLSPRGFPGNIMEGGLRVWYTKHRDFELYGMDIITSASVFPKPEAVFLVADAAAIKDITTTRARFPKPIAPYAVLSVFGPNIVASEGDLWKRFRKVSAPAFSERNNRLGWNETVETMKDLFENVWGEQAQISVDHVVDVVLPIALFVISAAGFGRRILWKDTLVIPHGHRMTFKDALNVVSHNVFWKIATPPWIMNHLPTPHMKTVRVAFEELAQHMQEMIDARRTAEKKEHYDLFTNLLDANEDELDGSNKLSDKELLGNIFIFLLAEAFYLPEGYLYAVRCTTRCEMNLLTETLAVLYETLRLFPAVIGIPKQAAEDTTLTTQDANGNRVVVPITQGAWVVLQVPGLHHNPRYWDDPYAFKPERFLGDWPRDAFVPFSSGARACLGRRFFETEGVAIVTMLVWRYKITV</sequence>
<dbReference type="AlphaFoldDB" id="A0A0C3NVP0"/>
<dbReference type="InterPro" id="IPR017972">
    <property type="entry name" value="Cyt_P450_CS"/>
</dbReference>